<evidence type="ECO:0000256" key="1">
    <source>
        <dbReference type="SAM" id="MobiDB-lite"/>
    </source>
</evidence>
<name>A0ABR4AW31_9LECA</name>
<sequence length="153" mass="16774">MKLVLFVVLVLASVAFPLQLFPEDYEPKISSHKIYANCVPCTCVNGCLALTSHGRLKRSHGNNVQLSPGSIPASPPPSSNVSNGSDLTRIPTSKLPSWLPTLDTIVTAAFRAIITSLTLFNVNITWRIHAHHAGHRLRLGRDNLHQGIRQWPA</sequence>
<feature type="chain" id="PRO_5045595520" description="Secreted protein" evidence="2">
    <location>
        <begin position="18"/>
        <end position="153"/>
    </location>
</feature>
<feature type="signal peptide" evidence="2">
    <location>
        <begin position="1"/>
        <end position="17"/>
    </location>
</feature>
<protein>
    <recommendedName>
        <fullName evidence="5">Secreted protein</fullName>
    </recommendedName>
</protein>
<evidence type="ECO:0008006" key="5">
    <source>
        <dbReference type="Google" id="ProtNLM"/>
    </source>
</evidence>
<dbReference type="Proteomes" id="UP001590951">
    <property type="component" value="Unassembled WGS sequence"/>
</dbReference>
<feature type="region of interest" description="Disordered" evidence="1">
    <location>
        <begin position="59"/>
        <end position="86"/>
    </location>
</feature>
<keyword evidence="2" id="KW-0732">Signal</keyword>
<proteinExistence type="predicted"/>
<gene>
    <name evidence="3" type="ORF">ABVK25_009872</name>
</gene>
<organism evidence="3 4">
    <name type="scientific">Lepraria finkii</name>
    <dbReference type="NCBI Taxonomy" id="1340010"/>
    <lineage>
        <taxon>Eukaryota</taxon>
        <taxon>Fungi</taxon>
        <taxon>Dikarya</taxon>
        <taxon>Ascomycota</taxon>
        <taxon>Pezizomycotina</taxon>
        <taxon>Lecanoromycetes</taxon>
        <taxon>OSLEUM clade</taxon>
        <taxon>Lecanoromycetidae</taxon>
        <taxon>Lecanorales</taxon>
        <taxon>Lecanorineae</taxon>
        <taxon>Stereocaulaceae</taxon>
        <taxon>Lepraria</taxon>
    </lineage>
</organism>
<evidence type="ECO:0000256" key="2">
    <source>
        <dbReference type="SAM" id="SignalP"/>
    </source>
</evidence>
<keyword evidence="4" id="KW-1185">Reference proteome</keyword>
<evidence type="ECO:0000313" key="4">
    <source>
        <dbReference type="Proteomes" id="UP001590951"/>
    </source>
</evidence>
<evidence type="ECO:0000313" key="3">
    <source>
        <dbReference type="EMBL" id="KAL2049888.1"/>
    </source>
</evidence>
<accession>A0ABR4AW31</accession>
<comment type="caution">
    <text evidence="3">The sequence shown here is derived from an EMBL/GenBank/DDBJ whole genome shotgun (WGS) entry which is preliminary data.</text>
</comment>
<dbReference type="EMBL" id="JBHFEH010000056">
    <property type="protein sequence ID" value="KAL2049888.1"/>
    <property type="molecule type" value="Genomic_DNA"/>
</dbReference>
<reference evidence="3 4" key="1">
    <citation type="submission" date="2024-09" db="EMBL/GenBank/DDBJ databases">
        <title>Rethinking Asexuality: The Enigmatic Case of Functional Sexual Genes in Lepraria (Stereocaulaceae).</title>
        <authorList>
            <person name="Doellman M."/>
            <person name="Sun Y."/>
            <person name="Barcenas-Pena A."/>
            <person name="Lumbsch H.T."/>
            <person name="Grewe F."/>
        </authorList>
    </citation>
    <scope>NUCLEOTIDE SEQUENCE [LARGE SCALE GENOMIC DNA]</scope>
    <source>
        <strain evidence="3 4">Grewe 0041</strain>
    </source>
</reference>